<comment type="caution">
    <text evidence="2">The sequence shown here is derived from an EMBL/GenBank/DDBJ whole genome shotgun (WGS) entry which is preliminary data.</text>
</comment>
<feature type="transmembrane region" description="Helical" evidence="1">
    <location>
        <begin position="123"/>
        <end position="145"/>
    </location>
</feature>
<organism evidence="2 3">
    <name type="scientific">Orchesella cincta</name>
    <name type="common">Springtail</name>
    <name type="synonym">Podura cincta</name>
    <dbReference type="NCBI Taxonomy" id="48709"/>
    <lineage>
        <taxon>Eukaryota</taxon>
        <taxon>Metazoa</taxon>
        <taxon>Ecdysozoa</taxon>
        <taxon>Arthropoda</taxon>
        <taxon>Hexapoda</taxon>
        <taxon>Collembola</taxon>
        <taxon>Entomobryomorpha</taxon>
        <taxon>Entomobryoidea</taxon>
        <taxon>Orchesellidae</taxon>
        <taxon>Orchesellinae</taxon>
        <taxon>Orchesella</taxon>
    </lineage>
</organism>
<proteinExistence type="predicted"/>
<accession>A0A1D2N351</accession>
<feature type="transmembrane region" description="Helical" evidence="1">
    <location>
        <begin position="7"/>
        <end position="31"/>
    </location>
</feature>
<keyword evidence="1" id="KW-0472">Membrane</keyword>
<dbReference type="EMBL" id="LJIJ01000286">
    <property type="protein sequence ID" value="ODM99345.1"/>
    <property type="molecule type" value="Genomic_DNA"/>
</dbReference>
<protein>
    <submittedName>
        <fullName evidence="2">Uncharacterized protein</fullName>
    </submittedName>
</protein>
<gene>
    <name evidence="2" type="ORF">Ocin01_07331</name>
</gene>
<keyword evidence="3" id="KW-1185">Reference proteome</keyword>
<dbReference type="AlphaFoldDB" id="A0A1D2N351"/>
<name>A0A1D2N351_ORCCI</name>
<dbReference type="Proteomes" id="UP000094527">
    <property type="component" value="Unassembled WGS sequence"/>
</dbReference>
<sequence length="157" mass="17815">MNSRGCVRCFCVAASMIHIAWAVALCIFSGLLLSNGMTSNLGFEPTLYDLIFYWVYDIVLLITGLSILYSLIQKKQRVLSWTLLIFTCLQTGAFTVAVVMLSFRRFAGFHYLDRPSVDLEDVIIILTVVHSIGTTIYSLMLVACIHKLDDRFSPYWK</sequence>
<feature type="transmembrane region" description="Helical" evidence="1">
    <location>
        <begin position="78"/>
        <end position="103"/>
    </location>
</feature>
<evidence type="ECO:0000313" key="2">
    <source>
        <dbReference type="EMBL" id="ODM99345.1"/>
    </source>
</evidence>
<evidence type="ECO:0000256" key="1">
    <source>
        <dbReference type="SAM" id="Phobius"/>
    </source>
</evidence>
<evidence type="ECO:0000313" key="3">
    <source>
        <dbReference type="Proteomes" id="UP000094527"/>
    </source>
</evidence>
<dbReference type="OrthoDB" id="10534504at2759"/>
<feature type="transmembrane region" description="Helical" evidence="1">
    <location>
        <begin position="51"/>
        <end position="71"/>
    </location>
</feature>
<keyword evidence="1" id="KW-1133">Transmembrane helix</keyword>
<keyword evidence="1" id="KW-0812">Transmembrane</keyword>
<reference evidence="2 3" key="1">
    <citation type="journal article" date="2016" name="Genome Biol. Evol.">
        <title>Gene Family Evolution Reflects Adaptation to Soil Environmental Stressors in the Genome of the Collembolan Orchesella cincta.</title>
        <authorList>
            <person name="Faddeeva-Vakhrusheva A."/>
            <person name="Derks M.F."/>
            <person name="Anvar S.Y."/>
            <person name="Agamennone V."/>
            <person name="Suring W."/>
            <person name="Smit S."/>
            <person name="van Straalen N.M."/>
            <person name="Roelofs D."/>
        </authorList>
    </citation>
    <scope>NUCLEOTIDE SEQUENCE [LARGE SCALE GENOMIC DNA]</scope>
    <source>
        <tissue evidence="2">Mixed pool</tissue>
    </source>
</reference>